<keyword evidence="4" id="KW-1003">Cell membrane</keyword>
<dbReference type="SUPFAM" id="SSF50978">
    <property type="entry name" value="WD40 repeat-like"/>
    <property type="match status" value="1"/>
</dbReference>
<gene>
    <name evidence="14" type="ORF">DPMN_071555</name>
</gene>
<keyword evidence="5" id="KW-0963">Cytoplasm</keyword>
<reference evidence="14" key="2">
    <citation type="submission" date="2020-11" db="EMBL/GenBank/DDBJ databases">
        <authorList>
            <person name="McCartney M.A."/>
            <person name="Auch B."/>
            <person name="Kono T."/>
            <person name="Mallez S."/>
            <person name="Becker A."/>
            <person name="Gohl D.M."/>
            <person name="Silverstein K.A.T."/>
            <person name="Koren S."/>
            <person name="Bechman K.B."/>
            <person name="Herman A."/>
            <person name="Abrahante J.E."/>
            <person name="Garbe J."/>
        </authorList>
    </citation>
    <scope>NUCLEOTIDE SEQUENCE</scope>
    <source>
        <strain evidence="14">Duluth1</strain>
        <tissue evidence="14">Whole animal</tissue>
    </source>
</reference>
<dbReference type="GO" id="GO:0097541">
    <property type="term" value="C:axonemal basal plate"/>
    <property type="evidence" value="ECO:0007669"/>
    <property type="project" value="TreeGrafter"/>
</dbReference>
<dbReference type="Gene3D" id="2.130.10.10">
    <property type="entry name" value="YVTN repeat-like/Quinoprotein amine dehydrogenase"/>
    <property type="match status" value="1"/>
</dbReference>
<proteinExistence type="inferred from homology"/>
<evidence type="ECO:0008006" key="16">
    <source>
        <dbReference type="Google" id="ProtNLM"/>
    </source>
</evidence>
<dbReference type="PANTHER" id="PTHR13667">
    <property type="entry name" value="HOMOLOC-13"/>
    <property type="match status" value="1"/>
</dbReference>
<evidence type="ECO:0000256" key="9">
    <source>
        <dbReference type="ARBA" id="ARBA00023069"/>
    </source>
</evidence>
<evidence type="ECO:0000256" key="11">
    <source>
        <dbReference type="ARBA" id="ARBA00023212"/>
    </source>
</evidence>
<comment type="similarity">
    <text evidence="3">Belongs to the WD repeat fritz family.</text>
</comment>
<keyword evidence="7" id="KW-0677">Repeat</keyword>
<dbReference type="InterPro" id="IPR015943">
    <property type="entry name" value="WD40/YVTN_repeat-like_dom_sf"/>
</dbReference>
<keyword evidence="12" id="KW-0966">Cell projection</keyword>
<comment type="subcellular location">
    <subcellularLocation>
        <location evidence="1">Cell membrane</location>
    </subcellularLocation>
    <subcellularLocation>
        <location evidence="2">Cytoplasm</location>
        <location evidence="2">Cytoskeleton</location>
        <location evidence="2">Cilium axoneme</location>
    </subcellularLocation>
</comment>
<keyword evidence="6" id="KW-0853">WD repeat</keyword>
<sequence>MASCLTELFLWTLKENVSIPNDVIGCHSYHDKSDPASDQPYNEEKKQFTEGRDMIWAPKNKRPEKLRDNIKDMEELLSAFKTVHTRWRSRKMLQILLSNACVVNIVLSDHSGDIERLLIDKSLVGKLSADTVTDAVLTDQFFVSTYGDKSRLDYVFFCKRPPLGEAIKRLEKLSSWDPKVTSIDIPGPVGRRLERHVCVNKQEDMVLVWWSSTSKEAMPWSPMATDRDRANIIAVSCHGPNIDVLTFARTECDPVSVHFSQFQQYKFFTIEQGMGSGGETTAKACTYDIIQNKIQRLSAISIPLKSMVLCECHSPGEDKLVLGCADGTLVIYDENKKKTELNKAAVIPSVIAWHPTGTIFFVAGGRGDVQVFDIALTPLKIQLLDEEPCPTKILQMGKYFRSAPALRDMKWCEFDPLAADWHGDYVDALAVVFDKGPVGLLQMSLGLVSRERFSCVELVREYIRAKQVDEAVSLLCSMSWDQDGTSCYTCLTTIVTHLLKMPLNAEREVNLQTALGTFYSPKQPLSESTILDYRDPISRLARRFFHHLLRYARFDKAYLLAVDIGAKDLFMDIHFMALDKGETALAEVSRRKAEQVDSESIESYNDTLPGLDGGGFYQQHNGVANNHSNRHREEIPVSRQHPWQQSSSTQGHLSHDSSLQSHNASFQSQRSMPSHDAPLAGAEHSGRGASRRRVQYSDQQLSNDLDAMNMHSDLISDYTAALNDGGGAWASSVGSTAANNGSEEKGVKVFRFGVV</sequence>
<dbReference type="GO" id="GO:0045184">
    <property type="term" value="P:establishment of protein localization"/>
    <property type="evidence" value="ECO:0007669"/>
    <property type="project" value="TreeGrafter"/>
</dbReference>
<evidence type="ECO:0000256" key="4">
    <source>
        <dbReference type="ARBA" id="ARBA00022475"/>
    </source>
</evidence>
<evidence type="ECO:0000256" key="5">
    <source>
        <dbReference type="ARBA" id="ARBA00022490"/>
    </source>
</evidence>
<keyword evidence="9" id="KW-0969">Cilium</keyword>
<keyword evidence="15" id="KW-1185">Reference proteome</keyword>
<accession>A0A9D3Z774</accession>
<dbReference type="InterPro" id="IPR036322">
    <property type="entry name" value="WD40_repeat_dom_sf"/>
</dbReference>
<dbReference type="GO" id="GO:0044782">
    <property type="term" value="P:cilium organization"/>
    <property type="evidence" value="ECO:0007669"/>
    <property type="project" value="TreeGrafter"/>
</dbReference>
<keyword evidence="11" id="KW-0206">Cytoskeleton</keyword>
<evidence type="ECO:0000313" key="15">
    <source>
        <dbReference type="Proteomes" id="UP000828390"/>
    </source>
</evidence>
<organism evidence="14 15">
    <name type="scientific">Dreissena polymorpha</name>
    <name type="common">Zebra mussel</name>
    <name type="synonym">Mytilus polymorpha</name>
    <dbReference type="NCBI Taxonomy" id="45954"/>
    <lineage>
        <taxon>Eukaryota</taxon>
        <taxon>Metazoa</taxon>
        <taxon>Spiralia</taxon>
        <taxon>Lophotrochozoa</taxon>
        <taxon>Mollusca</taxon>
        <taxon>Bivalvia</taxon>
        <taxon>Autobranchia</taxon>
        <taxon>Heteroconchia</taxon>
        <taxon>Euheterodonta</taxon>
        <taxon>Imparidentia</taxon>
        <taxon>Neoheterodontei</taxon>
        <taxon>Myida</taxon>
        <taxon>Dreissenoidea</taxon>
        <taxon>Dreissenidae</taxon>
        <taxon>Dreissena</taxon>
    </lineage>
</organism>
<evidence type="ECO:0000313" key="14">
    <source>
        <dbReference type="EMBL" id="KAH3711880.1"/>
    </source>
</evidence>
<dbReference type="EMBL" id="JAIWYP010000014">
    <property type="protein sequence ID" value="KAH3711880.1"/>
    <property type="molecule type" value="Genomic_DNA"/>
</dbReference>
<keyword evidence="10" id="KW-0472">Membrane</keyword>
<evidence type="ECO:0000256" key="12">
    <source>
        <dbReference type="ARBA" id="ARBA00023273"/>
    </source>
</evidence>
<dbReference type="Proteomes" id="UP000828390">
    <property type="component" value="Unassembled WGS sequence"/>
</dbReference>
<feature type="compositionally biased region" description="Polar residues" evidence="13">
    <location>
        <begin position="641"/>
        <end position="672"/>
    </location>
</feature>
<evidence type="ECO:0000256" key="2">
    <source>
        <dbReference type="ARBA" id="ARBA00004430"/>
    </source>
</evidence>
<feature type="compositionally biased region" description="Polar residues" evidence="13">
    <location>
        <begin position="618"/>
        <end position="627"/>
    </location>
</feature>
<dbReference type="PANTHER" id="PTHR13667:SF5">
    <property type="entry name" value="WD REPEAT-CONTAINING AND PLANAR CELL POLARITY EFFECTOR PROTEIN FRITZ HOMOLOG"/>
    <property type="match status" value="1"/>
</dbReference>
<evidence type="ECO:0000256" key="7">
    <source>
        <dbReference type="ARBA" id="ARBA00022737"/>
    </source>
</evidence>
<feature type="region of interest" description="Disordered" evidence="13">
    <location>
        <begin position="611"/>
        <end position="696"/>
    </location>
</feature>
<evidence type="ECO:0000256" key="10">
    <source>
        <dbReference type="ARBA" id="ARBA00023136"/>
    </source>
</evidence>
<evidence type="ECO:0000256" key="6">
    <source>
        <dbReference type="ARBA" id="ARBA00022574"/>
    </source>
</evidence>
<dbReference type="GO" id="GO:0005886">
    <property type="term" value="C:plasma membrane"/>
    <property type="evidence" value="ECO:0007669"/>
    <property type="project" value="UniProtKB-SubCell"/>
</dbReference>
<reference evidence="14" key="1">
    <citation type="journal article" date="2019" name="bioRxiv">
        <title>The Genome of the Zebra Mussel, Dreissena polymorpha: A Resource for Invasive Species Research.</title>
        <authorList>
            <person name="McCartney M.A."/>
            <person name="Auch B."/>
            <person name="Kono T."/>
            <person name="Mallez S."/>
            <person name="Zhang Y."/>
            <person name="Obille A."/>
            <person name="Becker A."/>
            <person name="Abrahante J.E."/>
            <person name="Garbe J."/>
            <person name="Badalamenti J.P."/>
            <person name="Herman A."/>
            <person name="Mangelson H."/>
            <person name="Liachko I."/>
            <person name="Sullivan S."/>
            <person name="Sone E.D."/>
            <person name="Koren S."/>
            <person name="Silverstein K.A.T."/>
            <person name="Beckman K.B."/>
            <person name="Gohl D.M."/>
        </authorList>
    </citation>
    <scope>NUCLEOTIDE SEQUENCE</scope>
    <source>
        <strain evidence="14">Duluth1</strain>
        <tissue evidence="14">Whole animal</tissue>
    </source>
</reference>
<evidence type="ECO:0000256" key="13">
    <source>
        <dbReference type="SAM" id="MobiDB-lite"/>
    </source>
</evidence>
<protein>
    <recommendedName>
        <fullName evidence="16">WD repeat-containing and planar cell polarity effector protein fritz</fullName>
    </recommendedName>
</protein>
<dbReference type="Pfam" id="PF11768">
    <property type="entry name" value="Frtz"/>
    <property type="match status" value="1"/>
</dbReference>
<dbReference type="GO" id="GO:0007399">
    <property type="term" value="P:nervous system development"/>
    <property type="evidence" value="ECO:0007669"/>
    <property type="project" value="TreeGrafter"/>
</dbReference>
<evidence type="ECO:0000256" key="8">
    <source>
        <dbReference type="ARBA" id="ARBA00022794"/>
    </source>
</evidence>
<evidence type="ECO:0000256" key="3">
    <source>
        <dbReference type="ARBA" id="ARBA00006059"/>
    </source>
</evidence>
<dbReference type="AlphaFoldDB" id="A0A9D3Z774"/>
<comment type="caution">
    <text evidence="14">The sequence shown here is derived from an EMBL/GenBank/DDBJ whole genome shotgun (WGS) entry which is preliminary data.</text>
</comment>
<keyword evidence="8" id="KW-0970">Cilium biogenesis/degradation</keyword>
<dbReference type="InterPro" id="IPR024511">
    <property type="entry name" value="Frtz"/>
</dbReference>
<evidence type="ECO:0000256" key="1">
    <source>
        <dbReference type="ARBA" id="ARBA00004236"/>
    </source>
</evidence>
<name>A0A9D3Z774_DREPO</name>